<keyword evidence="3" id="KW-1185">Reference proteome</keyword>
<accession>A0A2U8W469</accession>
<dbReference type="RefSeq" id="WP_109889374.1">
    <property type="nucleotide sequence ID" value="NZ_CP029550.1"/>
</dbReference>
<dbReference type="Proteomes" id="UP000245926">
    <property type="component" value="Chromosome"/>
</dbReference>
<sequence>MPVIGLSLAIIPVLAVLAARALFKLLFLPFQLVRLVVRGRSALTLALASGLCLSGALAWTEYGGTDSAPRLVATR</sequence>
<dbReference type="AlphaFoldDB" id="A0A2U8W469"/>
<feature type="transmembrane region" description="Helical" evidence="1">
    <location>
        <begin position="42"/>
        <end position="60"/>
    </location>
</feature>
<keyword evidence="1" id="KW-0812">Transmembrane</keyword>
<evidence type="ECO:0000256" key="1">
    <source>
        <dbReference type="SAM" id="Phobius"/>
    </source>
</evidence>
<dbReference type="KEGG" id="mets:DK389_10360"/>
<proteinExistence type="predicted"/>
<dbReference type="EMBL" id="CP029550">
    <property type="protein sequence ID" value="AWN40857.1"/>
    <property type="molecule type" value="Genomic_DNA"/>
</dbReference>
<organism evidence="2 3">
    <name type="scientific">Methylobacterium durans</name>
    <dbReference type="NCBI Taxonomy" id="2202825"/>
    <lineage>
        <taxon>Bacteria</taxon>
        <taxon>Pseudomonadati</taxon>
        <taxon>Pseudomonadota</taxon>
        <taxon>Alphaproteobacteria</taxon>
        <taxon>Hyphomicrobiales</taxon>
        <taxon>Methylobacteriaceae</taxon>
        <taxon>Methylobacterium</taxon>
    </lineage>
</organism>
<name>A0A2U8W469_9HYPH</name>
<evidence type="ECO:0000313" key="2">
    <source>
        <dbReference type="EMBL" id="AWN40857.1"/>
    </source>
</evidence>
<keyword evidence="1" id="KW-1133">Transmembrane helix</keyword>
<gene>
    <name evidence="2" type="ORF">DK389_10360</name>
</gene>
<keyword evidence="1" id="KW-0472">Membrane</keyword>
<evidence type="ECO:0000313" key="3">
    <source>
        <dbReference type="Proteomes" id="UP000245926"/>
    </source>
</evidence>
<protein>
    <submittedName>
        <fullName evidence="2">Uncharacterized protein</fullName>
    </submittedName>
</protein>
<reference evidence="3" key="1">
    <citation type="submission" date="2018-05" db="EMBL/GenBank/DDBJ databases">
        <title>Complete Genome Sequence of Methylobacterium sp. 17SD2-17.</title>
        <authorList>
            <person name="Srinivasan S."/>
        </authorList>
    </citation>
    <scope>NUCLEOTIDE SEQUENCE [LARGE SCALE GENOMIC DNA]</scope>
    <source>
        <strain evidence="3">17SD2-17</strain>
    </source>
</reference>